<sequence length="633" mass="73560">MYSPNHSTFNSLMKQLESYQFDEPTLPQWPLSSIKQPILSPYFENALQIQSSNFEFVKKQNGSVSFKITLPANTSLQFELRHNFQVIIGLGDGKVICKTEHSTNEIPLKQPCNIIKPFELINQGIKECKIGIQVKLIERTKLQIAINQIQTTDYQKLVQDTELLHQNIIVTLNSIQNKEIQDFFFILKPTQQLYNCICGLLCIVAGLDKVISTDYLFLQTREWVPSQSQFCKNYEPICLILSNIQQYTLKKKINVTNIKEAMKYYTQNVKTDDPLTVTEKLEYILKCVIDYYDSFHKILKINKNSELQKRTPQKINPDQLKTYMLAKLSSNFNQDESEEILDEHTQIQLEDKQQIQSTTNQTPLKMLNRFKDFNSYSKNISCNPKISISPSSPRYHTLKKYSSLCKSPVQSNQQSFNLTNECQNFQENGSAKSLQPMNQSNNSKSCQKEKDLTNSQNISKQVSSPPPVISPRQLIKKEIHVTSYEAPNLNQIVEKINNDDPDIEQQLKNEIQNVLKQLKKIEGVKKHLLWEDDRQSKQHLLKADSNFPQQQAQQIKLNIDNTQQIPNQQQGQNKKKSEKLSTQKTEPNDFKTKRIQSLYKELERTIEQKNQAYKDAQWIEQQVYTKNLGIQKY</sequence>
<dbReference type="OrthoDB" id="304519at2759"/>
<proteinExistence type="predicted"/>
<feature type="compositionally biased region" description="Basic and acidic residues" evidence="2">
    <location>
        <begin position="578"/>
        <end position="589"/>
    </location>
</feature>
<evidence type="ECO:0000313" key="3">
    <source>
        <dbReference type="EMBL" id="CAD8166365.1"/>
    </source>
</evidence>
<dbReference type="AlphaFoldDB" id="A0A8S1UNY9"/>
<accession>A0A8S1UNY9</accession>
<evidence type="ECO:0000256" key="2">
    <source>
        <dbReference type="SAM" id="MobiDB-lite"/>
    </source>
</evidence>
<feature type="coiled-coil region" evidence="1">
    <location>
        <begin position="592"/>
        <end position="619"/>
    </location>
</feature>
<dbReference type="Proteomes" id="UP000683925">
    <property type="component" value="Unassembled WGS sequence"/>
</dbReference>
<evidence type="ECO:0000313" key="4">
    <source>
        <dbReference type="Proteomes" id="UP000683925"/>
    </source>
</evidence>
<comment type="caution">
    <text evidence="3">The sequence shown here is derived from an EMBL/GenBank/DDBJ whole genome shotgun (WGS) entry which is preliminary data.</text>
</comment>
<dbReference type="OMA" id="LYNCICG"/>
<dbReference type="EMBL" id="CAJJDP010000048">
    <property type="protein sequence ID" value="CAD8166365.1"/>
    <property type="molecule type" value="Genomic_DNA"/>
</dbReference>
<feature type="region of interest" description="Disordered" evidence="2">
    <location>
        <begin position="566"/>
        <end position="589"/>
    </location>
</feature>
<feature type="compositionally biased region" description="Polar residues" evidence="2">
    <location>
        <begin position="430"/>
        <end position="445"/>
    </location>
</feature>
<keyword evidence="4" id="KW-1185">Reference proteome</keyword>
<reference evidence="3" key="1">
    <citation type="submission" date="2021-01" db="EMBL/GenBank/DDBJ databases">
        <authorList>
            <consortium name="Genoscope - CEA"/>
            <person name="William W."/>
        </authorList>
    </citation>
    <scope>NUCLEOTIDE SEQUENCE</scope>
</reference>
<evidence type="ECO:0000256" key="1">
    <source>
        <dbReference type="SAM" id="Coils"/>
    </source>
</evidence>
<name>A0A8S1UNY9_PAROT</name>
<gene>
    <name evidence="3" type="ORF">POCTA_138.1.T0480120</name>
</gene>
<feature type="compositionally biased region" description="Polar residues" evidence="2">
    <location>
        <begin position="453"/>
        <end position="463"/>
    </location>
</feature>
<organism evidence="3 4">
    <name type="scientific">Paramecium octaurelia</name>
    <dbReference type="NCBI Taxonomy" id="43137"/>
    <lineage>
        <taxon>Eukaryota</taxon>
        <taxon>Sar</taxon>
        <taxon>Alveolata</taxon>
        <taxon>Ciliophora</taxon>
        <taxon>Intramacronucleata</taxon>
        <taxon>Oligohymenophorea</taxon>
        <taxon>Peniculida</taxon>
        <taxon>Parameciidae</taxon>
        <taxon>Paramecium</taxon>
    </lineage>
</organism>
<keyword evidence="1" id="KW-0175">Coiled coil</keyword>
<protein>
    <submittedName>
        <fullName evidence="3">Uncharacterized protein</fullName>
    </submittedName>
</protein>
<feature type="region of interest" description="Disordered" evidence="2">
    <location>
        <begin position="430"/>
        <end position="469"/>
    </location>
</feature>